<dbReference type="Pfam" id="PF01189">
    <property type="entry name" value="Methyltr_RsmB-F"/>
    <property type="match status" value="1"/>
</dbReference>
<dbReference type="PROSITE" id="PS50890">
    <property type="entry name" value="PUA"/>
    <property type="match status" value="1"/>
</dbReference>
<dbReference type="PANTHER" id="PTHR22807:SF34">
    <property type="entry name" value="TRNA (CYTOSINE(72)-C(5))-METHYLTRANSFERASE NSUN6"/>
    <property type="match status" value="1"/>
</dbReference>
<proteinExistence type="inferred from homology"/>
<keyword evidence="2 5" id="KW-0808">Transferase</keyword>
<evidence type="ECO:0000256" key="3">
    <source>
        <dbReference type="ARBA" id="ARBA00022691"/>
    </source>
</evidence>
<keyword evidence="3 5" id="KW-0949">S-adenosyl-L-methionine</keyword>
<feature type="binding site" evidence="5">
    <location>
        <position position="318"/>
    </location>
    <ligand>
        <name>S-adenosyl-L-methionine</name>
        <dbReference type="ChEBI" id="CHEBI:59789"/>
    </ligand>
</feature>
<dbReference type="InterPro" id="IPR029063">
    <property type="entry name" value="SAM-dependent_MTases_sf"/>
</dbReference>
<dbReference type="Proteomes" id="UP000198406">
    <property type="component" value="Unassembled WGS sequence"/>
</dbReference>
<dbReference type="AlphaFoldDB" id="A0A1Z5JMV6"/>
<dbReference type="Pfam" id="PF01472">
    <property type="entry name" value="PUA"/>
    <property type="match status" value="1"/>
</dbReference>
<dbReference type="EMBL" id="BDSP01000087">
    <property type="protein sequence ID" value="GAX15121.1"/>
    <property type="molecule type" value="Genomic_DNA"/>
</dbReference>
<evidence type="ECO:0000256" key="1">
    <source>
        <dbReference type="ARBA" id="ARBA00022603"/>
    </source>
</evidence>
<name>A0A1Z5JMV6_FISSO</name>
<evidence type="ECO:0000256" key="2">
    <source>
        <dbReference type="ARBA" id="ARBA00022679"/>
    </source>
</evidence>
<evidence type="ECO:0000256" key="4">
    <source>
        <dbReference type="ARBA" id="ARBA00022884"/>
    </source>
</evidence>
<feature type="domain" description="SAM-dependent MTase RsmB/NOP-type" evidence="6">
    <location>
        <begin position="195"/>
        <end position="408"/>
    </location>
</feature>
<comment type="caution">
    <text evidence="5">Lacks conserved residue(s) required for the propagation of feature annotation.</text>
</comment>
<gene>
    <name evidence="7" type="ORF">FisN_12Lh185</name>
</gene>
<dbReference type="InterPro" id="IPR002478">
    <property type="entry name" value="PUA"/>
</dbReference>
<dbReference type="PROSITE" id="PS51686">
    <property type="entry name" value="SAM_MT_RSMB_NOP"/>
    <property type="match status" value="1"/>
</dbReference>
<keyword evidence="1 5" id="KW-0489">Methyltransferase</keyword>
<dbReference type="InterPro" id="IPR015947">
    <property type="entry name" value="PUA-like_sf"/>
</dbReference>
<dbReference type="GO" id="GO:0003723">
    <property type="term" value="F:RNA binding"/>
    <property type="evidence" value="ECO:0007669"/>
    <property type="project" value="UniProtKB-UniRule"/>
</dbReference>
<dbReference type="SUPFAM" id="SSF88697">
    <property type="entry name" value="PUA domain-like"/>
    <property type="match status" value="1"/>
</dbReference>
<dbReference type="GO" id="GO:0001510">
    <property type="term" value="P:RNA methylation"/>
    <property type="evidence" value="ECO:0007669"/>
    <property type="project" value="InterPro"/>
</dbReference>
<keyword evidence="8" id="KW-1185">Reference proteome</keyword>
<dbReference type="OrthoDB" id="260824at2759"/>
<dbReference type="SUPFAM" id="SSF53335">
    <property type="entry name" value="S-adenosyl-L-methionine-dependent methyltransferases"/>
    <property type="match status" value="1"/>
</dbReference>
<feature type="binding site" evidence="5">
    <location>
        <begin position="294"/>
        <end position="300"/>
    </location>
    <ligand>
        <name>S-adenosyl-L-methionine</name>
        <dbReference type="ChEBI" id="CHEBI:59789"/>
    </ligand>
</feature>
<dbReference type="InParanoid" id="A0A1Z5JMV6"/>
<reference evidence="7 8" key="1">
    <citation type="journal article" date="2015" name="Plant Cell">
        <title>Oil accumulation by the oleaginous diatom Fistulifera solaris as revealed by the genome and transcriptome.</title>
        <authorList>
            <person name="Tanaka T."/>
            <person name="Maeda Y."/>
            <person name="Veluchamy A."/>
            <person name="Tanaka M."/>
            <person name="Abida H."/>
            <person name="Marechal E."/>
            <person name="Bowler C."/>
            <person name="Muto M."/>
            <person name="Sunaga Y."/>
            <person name="Tanaka M."/>
            <person name="Yoshino T."/>
            <person name="Taniguchi T."/>
            <person name="Fukuda Y."/>
            <person name="Nemoto M."/>
            <person name="Matsumoto M."/>
            <person name="Wong P.S."/>
            <person name="Aburatani S."/>
            <person name="Fujibuchi W."/>
        </authorList>
    </citation>
    <scope>NUCLEOTIDE SEQUENCE [LARGE SCALE GENOMIC DNA]</scope>
    <source>
        <strain evidence="7 8">JPCC DA0580</strain>
    </source>
</reference>
<feature type="binding site" evidence="5">
    <location>
        <position position="345"/>
    </location>
    <ligand>
        <name>S-adenosyl-L-methionine</name>
        <dbReference type="ChEBI" id="CHEBI:59789"/>
    </ligand>
</feature>
<dbReference type="InterPro" id="IPR023267">
    <property type="entry name" value="RCMT"/>
</dbReference>
<comment type="caution">
    <text evidence="7">The sequence shown here is derived from an EMBL/GenBank/DDBJ whole genome shotgun (WGS) entry which is preliminary data.</text>
</comment>
<dbReference type="GO" id="GO:0008173">
    <property type="term" value="F:RNA methyltransferase activity"/>
    <property type="evidence" value="ECO:0007669"/>
    <property type="project" value="InterPro"/>
</dbReference>
<keyword evidence="4 5" id="KW-0694">RNA-binding</keyword>
<evidence type="ECO:0000259" key="6">
    <source>
        <dbReference type="PROSITE" id="PS51686"/>
    </source>
</evidence>
<dbReference type="Gene3D" id="3.40.50.150">
    <property type="entry name" value="Vaccinia Virus protein VP39"/>
    <property type="match status" value="1"/>
</dbReference>
<accession>A0A1Z5JMV6</accession>
<organism evidence="7 8">
    <name type="scientific">Fistulifera solaris</name>
    <name type="common">Oleaginous diatom</name>
    <dbReference type="NCBI Taxonomy" id="1519565"/>
    <lineage>
        <taxon>Eukaryota</taxon>
        <taxon>Sar</taxon>
        <taxon>Stramenopiles</taxon>
        <taxon>Ochrophyta</taxon>
        <taxon>Bacillariophyta</taxon>
        <taxon>Bacillariophyceae</taxon>
        <taxon>Bacillariophycidae</taxon>
        <taxon>Naviculales</taxon>
        <taxon>Naviculaceae</taxon>
        <taxon>Fistulifera</taxon>
    </lineage>
</organism>
<evidence type="ECO:0000313" key="8">
    <source>
        <dbReference type="Proteomes" id="UP000198406"/>
    </source>
</evidence>
<dbReference type="InterPro" id="IPR001678">
    <property type="entry name" value="MeTrfase_RsmB-F_NOP2_dom"/>
</dbReference>
<dbReference type="InterPro" id="IPR049560">
    <property type="entry name" value="MeTrfase_RsmB-F_NOP2_cat"/>
</dbReference>
<protein>
    <recommendedName>
        <fullName evidence="6">SAM-dependent MTase RsmB/NOP-type domain-containing protein</fullName>
    </recommendedName>
</protein>
<comment type="similarity">
    <text evidence="5">Belongs to the class I-like SAM-binding methyltransferase superfamily. RsmB/NOP family.</text>
</comment>
<evidence type="ECO:0000256" key="5">
    <source>
        <dbReference type="PROSITE-ProRule" id="PRU01023"/>
    </source>
</evidence>
<evidence type="ECO:0000313" key="7">
    <source>
        <dbReference type="EMBL" id="GAX15121.1"/>
    </source>
</evidence>
<sequence length="408" mass="45280">MTDQHAENTSPVVLYSLDQFQVSISDEVKEHLTRPLQNLYATREEAVKHFQRMMDAMKRPPIQSVCRVNLIQSSREQVMEGIRESLQKWIISRGGDPEQMRVRVHPHPQLHDTILVDVIPKDTTATLDKTIVPPKSTDTTLFPHWPTREQMGWPMSHRAILCDRFCGEAVLRGSDIFVRGILLADVGIVAGEVVAVYAHLGDGRKVARGRKLEEYRGECLFLGLGTACCSRVDMFRWESGLGVTISPFPWDRAGPSMPPLSGILPNAMMPQNLPSIVVTHALQPEPNDTILDMCSAPGGKSLHLASWTNNQATIVACDRSRRKMIAAGETFRHAGATCITPLALDTTSCVLQLSQDAERKTVQQILSSAKPSTKDSLLDVKGFYPESFDRILTWSLTQSISGDSSNKL</sequence>
<dbReference type="PANTHER" id="PTHR22807">
    <property type="entry name" value="NOP2 YEAST -RELATED NOL1/NOP2/FMU SUN DOMAIN-CONTAINING"/>
    <property type="match status" value="1"/>
</dbReference>